<dbReference type="InterPro" id="IPR020449">
    <property type="entry name" value="Tscrpt_reg_AraC-type_HTH"/>
</dbReference>
<evidence type="ECO:0000256" key="3">
    <source>
        <dbReference type="ARBA" id="ARBA00023163"/>
    </source>
</evidence>
<dbReference type="GO" id="GO:0003700">
    <property type="term" value="F:DNA-binding transcription factor activity"/>
    <property type="evidence" value="ECO:0007669"/>
    <property type="project" value="InterPro"/>
</dbReference>
<dbReference type="InterPro" id="IPR041522">
    <property type="entry name" value="CdaR_GGDEF"/>
</dbReference>
<dbReference type="PROSITE" id="PS01124">
    <property type="entry name" value="HTH_ARAC_FAMILY_2"/>
    <property type="match status" value="1"/>
</dbReference>
<feature type="domain" description="HTH araC/xylS-type" evidence="4">
    <location>
        <begin position="293"/>
        <end position="391"/>
    </location>
</feature>
<evidence type="ECO:0000313" key="6">
    <source>
        <dbReference type="Proteomes" id="UP000480151"/>
    </source>
</evidence>
<evidence type="ECO:0000259" key="4">
    <source>
        <dbReference type="PROSITE" id="PS01124"/>
    </source>
</evidence>
<keyword evidence="2" id="KW-0238">DNA-binding</keyword>
<dbReference type="Proteomes" id="UP000480151">
    <property type="component" value="Unassembled WGS sequence"/>
</dbReference>
<organism evidence="5 6">
    <name type="scientific">Paenibacillus apii</name>
    <dbReference type="NCBI Taxonomy" id="1850370"/>
    <lineage>
        <taxon>Bacteria</taxon>
        <taxon>Bacillati</taxon>
        <taxon>Bacillota</taxon>
        <taxon>Bacilli</taxon>
        <taxon>Bacillales</taxon>
        <taxon>Paenibacillaceae</taxon>
        <taxon>Paenibacillus</taxon>
    </lineage>
</organism>
<keyword evidence="3" id="KW-0804">Transcription</keyword>
<dbReference type="PRINTS" id="PR00032">
    <property type="entry name" value="HTHARAC"/>
</dbReference>
<keyword evidence="6" id="KW-1185">Reference proteome</keyword>
<accession>A0A6M1PGV6</accession>
<reference evidence="5 6" key="1">
    <citation type="submission" date="2020-02" db="EMBL/GenBank/DDBJ databases">
        <authorList>
            <person name="Gao J."/>
            <person name="Sun J."/>
        </authorList>
    </citation>
    <scope>NUCLEOTIDE SEQUENCE [LARGE SCALE GENOMIC DNA]</scope>
    <source>
        <strain evidence="5 6">7124</strain>
    </source>
</reference>
<evidence type="ECO:0000256" key="2">
    <source>
        <dbReference type="ARBA" id="ARBA00023125"/>
    </source>
</evidence>
<sequence length="394" mass="45070">MNLQPAQAAFAQLLISGTLVHEGSFEEIRQVLGLQVNPDLVIVVSIDRYPEIAVGKPEEWKINIGSKLVEAVHKAISNPFLWVWKEEGILAVLLDTRAAHPHSQKYLLSVIRQIQKSIDAQGFSVSVGIGTSYDSPYLLHLSFEEANESMVDRFFQGNRIVYQYDKEKRVAKELKKPITNEEKMELLARVRIGDEEGSVNYLKILLDRIAHSYKFHVDMFKSEAVDLIMSLSRMVLDRGGDGSVILSENARMIQVLIGTVRYDNFINKMCDYWREIAKQARQADEIEASPIVRSAIKYIKENHQQKITLEKIAQYCYISNYHLAHVFKKEVGVGCVDFLNQVRIEKAVFLLETTDLSVNQIAGHVGFQDANYFTRKFKRYMNCSPTEYRAARLC</sequence>
<dbReference type="Pfam" id="PF12833">
    <property type="entry name" value="HTH_18"/>
    <property type="match status" value="1"/>
</dbReference>
<evidence type="ECO:0000313" key="5">
    <source>
        <dbReference type="EMBL" id="NGM82446.1"/>
    </source>
</evidence>
<dbReference type="PANTHER" id="PTHR43280">
    <property type="entry name" value="ARAC-FAMILY TRANSCRIPTIONAL REGULATOR"/>
    <property type="match status" value="1"/>
</dbReference>
<gene>
    <name evidence="5" type="ORF">G5B47_08450</name>
</gene>
<dbReference type="InterPro" id="IPR018060">
    <property type="entry name" value="HTH_AraC"/>
</dbReference>
<proteinExistence type="predicted"/>
<keyword evidence="1" id="KW-0805">Transcription regulation</keyword>
<comment type="caution">
    <text evidence="5">The sequence shown here is derived from an EMBL/GenBank/DDBJ whole genome shotgun (WGS) entry which is preliminary data.</text>
</comment>
<dbReference type="InterPro" id="IPR009057">
    <property type="entry name" value="Homeodomain-like_sf"/>
</dbReference>
<dbReference type="Gene3D" id="1.10.10.60">
    <property type="entry name" value="Homeodomain-like"/>
    <property type="match status" value="2"/>
</dbReference>
<protein>
    <submittedName>
        <fullName evidence="5">Helix-turn-helix transcriptional regulator</fullName>
    </submittedName>
</protein>
<dbReference type="EMBL" id="JAAKGU010000003">
    <property type="protein sequence ID" value="NGM82446.1"/>
    <property type="molecule type" value="Genomic_DNA"/>
</dbReference>
<dbReference type="RefSeq" id="WP_165096828.1">
    <property type="nucleotide sequence ID" value="NZ_JAAKGU010000003.1"/>
</dbReference>
<dbReference type="Pfam" id="PF17853">
    <property type="entry name" value="GGDEF_2"/>
    <property type="match status" value="1"/>
</dbReference>
<name>A0A6M1PGV6_9BACL</name>
<evidence type="ECO:0000256" key="1">
    <source>
        <dbReference type="ARBA" id="ARBA00023015"/>
    </source>
</evidence>
<dbReference type="SUPFAM" id="SSF46689">
    <property type="entry name" value="Homeodomain-like"/>
    <property type="match status" value="2"/>
</dbReference>
<dbReference type="GO" id="GO:0043565">
    <property type="term" value="F:sequence-specific DNA binding"/>
    <property type="evidence" value="ECO:0007669"/>
    <property type="project" value="InterPro"/>
</dbReference>
<dbReference type="AlphaFoldDB" id="A0A6M1PGV6"/>
<dbReference type="SMART" id="SM00342">
    <property type="entry name" value="HTH_ARAC"/>
    <property type="match status" value="1"/>
</dbReference>
<dbReference type="PANTHER" id="PTHR43280:SF28">
    <property type="entry name" value="HTH-TYPE TRANSCRIPTIONAL ACTIVATOR RHAS"/>
    <property type="match status" value="1"/>
</dbReference>